<evidence type="ECO:0008006" key="10">
    <source>
        <dbReference type="Google" id="ProtNLM"/>
    </source>
</evidence>
<dbReference type="GO" id="GO:0044458">
    <property type="term" value="P:motile cilium assembly"/>
    <property type="evidence" value="ECO:0007669"/>
    <property type="project" value="TreeGrafter"/>
</dbReference>
<dbReference type="GO" id="GO:0070286">
    <property type="term" value="P:axonemal dynein complex assembly"/>
    <property type="evidence" value="ECO:0007669"/>
    <property type="project" value="InterPro"/>
</dbReference>
<dbReference type="GO" id="GO:0120293">
    <property type="term" value="C:dynein axonemal particle"/>
    <property type="evidence" value="ECO:0007669"/>
    <property type="project" value="UniProtKB-SubCell"/>
</dbReference>
<feature type="domain" description="Dynein assembly factor 3 C-terminal" evidence="7">
    <location>
        <begin position="89"/>
        <end position="417"/>
    </location>
</feature>
<gene>
    <name evidence="8" type="ORF">NP493_570g00008</name>
</gene>
<dbReference type="PANTHER" id="PTHR22118">
    <property type="entry name" value="DYNEIN ASSEMBLY FACTOR 3, AXONEMAL"/>
    <property type="match status" value="1"/>
</dbReference>
<dbReference type="Pfam" id="PF14737">
    <property type="entry name" value="DUF4470"/>
    <property type="match status" value="1"/>
</dbReference>
<evidence type="ECO:0000256" key="4">
    <source>
        <dbReference type="ARBA" id="ARBA00024190"/>
    </source>
</evidence>
<comment type="caution">
    <text evidence="8">The sequence shown here is derived from an EMBL/GenBank/DDBJ whole genome shotgun (WGS) entry which is preliminary data.</text>
</comment>
<dbReference type="EMBL" id="JAODUO010000569">
    <property type="protein sequence ID" value="KAK2177949.1"/>
    <property type="molecule type" value="Genomic_DNA"/>
</dbReference>
<accession>A0AAD9KUK7</accession>
<comment type="similarity">
    <text evidence="1">Belongs to the DNAAF3 family.</text>
</comment>
<evidence type="ECO:0000256" key="1">
    <source>
        <dbReference type="ARBA" id="ARBA00010449"/>
    </source>
</evidence>
<feature type="compositionally biased region" description="Acidic residues" evidence="5">
    <location>
        <begin position="285"/>
        <end position="295"/>
    </location>
</feature>
<evidence type="ECO:0000313" key="9">
    <source>
        <dbReference type="Proteomes" id="UP001209878"/>
    </source>
</evidence>
<keyword evidence="3" id="KW-0970">Cilium biogenesis/degradation</keyword>
<feature type="compositionally biased region" description="Basic and acidic residues" evidence="5">
    <location>
        <begin position="265"/>
        <end position="277"/>
    </location>
</feature>
<evidence type="ECO:0000259" key="7">
    <source>
        <dbReference type="Pfam" id="PF14740"/>
    </source>
</evidence>
<dbReference type="Pfam" id="PF14740">
    <property type="entry name" value="DUF4471"/>
    <property type="match status" value="1"/>
</dbReference>
<dbReference type="Proteomes" id="UP001209878">
    <property type="component" value="Unassembled WGS sequence"/>
</dbReference>
<protein>
    <recommendedName>
        <fullName evidence="10">Dynein assembly factor 3, axonemal</fullName>
    </recommendedName>
</protein>
<dbReference type="PANTHER" id="PTHR22118:SF14">
    <property type="entry name" value="DYNEIN AXONEMAL ASSEMBLY FACTOR 3"/>
    <property type="match status" value="1"/>
</dbReference>
<feature type="region of interest" description="Disordered" evidence="5">
    <location>
        <begin position="265"/>
        <end position="326"/>
    </location>
</feature>
<keyword evidence="2" id="KW-0963">Cytoplasm</keyword>
<name>A0AAD9KUK7_RIDPI</name>
<organism evidence="8 9">
    <name type="scientific">Ridgeia piscesae</name>
    <name type="common">Tubeworm</name>
    <dbReference type="NCBI Taxonomy" id="27915"/>
    <lineage>
        <taxon>Eukaryota</taxon>
        <taxon>Metazoa</taxon>
        <taxon>Spiralia</taxon>
        <taxon>Lophotrochozoa</taxon>
        <taxon>Annelida</taxon>
        <taxon>Polychaeta</taxon>
        <taxon>Sedentaria</taxon>
        <taxon>Canalipalpata</taxon>
        <taxon>Sabellida</taxon>
        <taxon>Siboglinidae</taxon>
        <taxon>Ridgeia</taxon>
    </lineage>
</organism>
<evidence type="ECO:0000256" key="3">
    <source>
        <dbReference type="ARBA" id="ARBA00022794"/>
    </source>
</evidence>
<evidence type="ECO:0000259" key="6">
    <source>
        <dbReference type="Pfam" id="PF14737"/>
    </source>
</evidence>
<proteinExistence type="inferred from homology"/>
<evidence type="ECO:0000256" key="2">
    <source>
        <dbReference type="ARBA" id="ARBA00022490"/>
    </source>
</evidence>
<evidence type="ECO:0000256" key="5">
    <source>
        <dbReference type="SAM" id="MobiDB-lite"/>
    </source>
</evidence>
<keyword evidence="9" id="KW-1185">Reference proteome</keyword>
<feature type="compositionally biased region" description="Basic and acidic residues" evidence="5">
    <location>
        <begin position="296"/>
        <end position="324"/>
    </location>
</feature>
<sequence length="442" mass="51491">MSYGHITPVHMFYIVESHIDLYARHLLFLAIAFEPQIRMGLQEKTELYLELFGNSLVRRQCMDYVEKMAPEFIKMVTDSDYLEKKMPMINLSLLKYKERDMLEAIFKFWRQPDKTKAAFDVDKCWDLRLRRYLGVRYDAIPNVFDWDYSMKLTYKDASIIKSSDYRQWRQYGVAFGIREGTYDVPNKTLASGHVFNVQGDRFVRRGYWGDIVVSPYICFGVECDEKSFFKTANNHHIKDAQDVSEYNVMSMLHELLHGTKYVLPEPEKDEKAEKEKPPQATLTEITEEEEAGMDSEAEKKQDGEGDKEVKTSSELRDSENKTDTEYQAIEVPNIKIHFLPLNSLTEMHKKSKYERLFNSVFISNSLVHQLTSDLSKTFADKAVLTLETSKFMLELKKEQSEEFVKKITGMAEDVGCNILKPCDAEKDTFARFVFNQNNLSST</sequence>
<dbReference type="AlphaFoldDB" id="A0AAD9KUK7"/>
<comment type="subcellular location">
    <subcellularLocation>
        <location evidence="4">Dynein axonemal particle</location>
    </subcellularLocation>
</comment>
<dbReference type="InterPro" id="IPR028235">
    <property type="entry name" value="DNAAF3_C"/>
</dbReference>
<evidence type="ECO:0000313" key="8">
    <source>
        <dbReference type="EMBL" id="KAK2177949.1"/>
    </source>
</evidence>
<reference evidence="8" key="1">
    <citation type="journal article" date="2023" name="Mol. Biol. Evol.">
        <title>Third-Generation Sequencing Reveals the Adaptive Role of the Epigenome in Three Deep-Sea Polychaetes.</title>
        <authorList>
            <person name="Perez M."/>
            <person name="Aroh O."/>
            <person name="Sun Y."/>
            <person name="Lan Y."/>
            <person name="Juniper S.K."/>
            <person name="Young C.R."/>
            <person name="Angers B."/>
            <person name="Qian P.Y."/>
        </authorList>
    </citation>
    <scope>NUCLEOTIDE SEQUENCE</scope>
    <source>
        <strain evidence="8">R07B-5</strain>
    </source>
</reference>
<dbReference type="InterPro" id="IPR039304">
    <property type="entry name" value="DNAAF3"/>
</dbReference>
<dbReference type="InterPro" id="IPR027974">
    <property type="entry name" value="DUF4470"/>
</dbReference>
<feature type="domain" description="DUF4470" evidence="6">
    <location>
        <begin position="12"/>
        <end position="56"/>
    </location>
</feature>